<dbReference type="SUPFAM" id="SSF49899">
    <property type="entry name" value="Concanavalin A-like lectins/glucanases"/>
    <property type="match status" value="1"/>
</dbReference>
<organism evidence="8 9">
    <name type="scientific">Streptomyces antnestii</name>
    <dbReference type="NCBI Taxonomy" id="2494256"/>
    <lineage>
        <taxon>Bacteria</taxon>
        <taxon>Bacillati</taxon>
        <taxon>Actinomycetota</taxon>
        <taxon>Actinomycetes</taxon>
        <taxon>Kitasatosporales</taxon>
        <taxon>Streptomycetaceae</taxon>
        <taxon>Streptomyces</taxon>
    </lineage>
</organism>
<dbReference type="OrthoDB" id="9776657at2"/>
<dbReference type="Proteomes" id="UP000283128">
    <property type="component" value="Unassembled WGS sequence"/>
</dbReference>
<dbReference type="GO" id="GO:0005737">
    <property type="term" value="C:cytoplasm"/>
    <property type="evidence" value="ECO:0007669"/>
    <property type="project" value="TreeGrafter"/>
</dbReference>
<evidence type="ECO:0000259" key="6">
    <source>
        <dbReference type="Pfam" id="PF00251"/>
    </source>
</evidence>
<dbReference type="InterPro" id="IPR013189">
    <property type="entry name" value="Glyco_hydro_32_C"/>
</dbReference>
<feature type="chain" id="PRO_5018620634" evidence="5">
    <location>
        <begin position="31"/>
        <end position="502"/>
    </location>
</feature>
<comment type="similarity">
    <text evidence="1 4">Belongs to the glycosyl hydrolase 32 family.</text>
</comment>
<keyword evidence="5" id="KW-0732">Signal</keyword>
<evidence type="ECO:0000313" key="9">
    <source>
        <dbReference type="Proteomes" id="UP000283128"/>
    </source>
</evidence>
<dbReference type="SUPFAM" id="SSF75005">
    <property type="entry name" value="Arabinanase/levansucrase/invertase"/>
    <property type="match status" value="1"/>
</dbReference>
<reference evidence="8 9" key="1">
    <citation type="submission" date="2019-01" db="EMBL/GenBank/DDBJ databases">
        <title>Genome sequences of Streptomyces and Rhizobium isolates collected from root and soil.</title>
        <authorList>
            <person name="Chhettri S."/>
            <person name="Sevigny J.L."/>
            <person name="Sen A."/>
            <person name="Ennis N."/>
            <person name="Tisa L."/>
        </authorList>
    </citation>
    <scope>NUCLEOTIDE SEQUENCE [LARGE SCALE GENOMIC DNA]</scope>
    <source>
        <strain evidence="8 9">San01</strain>
    </source>
</reference>
<evidence type="ECO:0000256" key="4">
    <source>
        <dbReference type="RuleBase" id="RU362110"/>
    </source>
</evidence>
<dbReference type="RefSeq" id="WP_127833194.1">
    <property type="nucleotide sequence ID" value="NZ_RZYA01000034.1"/>
</dbReference>
<dbReference type="GO" id="GO:0004575">
    <property type="term" value="F:sucrose alpha-glucosidase activity"/>
    <property type="evidence" value="ECO:0007669"/>
    <property type="project" value="TreeGrafter"/>
</dbReference>
<protein>
    <submittedName>
        <fullName evidence="8">Glycoside hydrolase family 32 protein</fullName>
    </submittedName>
</protein>
<sequence length="502" mass="55248">MSRISRRTVLRSMGVAALAAAATRIPVASAAGSLRAVYHLTPPAGWLSDPQRPVRAGGEYQLYYLHSDQNNAPGWWQHASTTDNVSFTDRGTGIPLGPDFPVWTGSGVIDSANTAGFGANAVVVLATQPTGGDRYDQEQYLYYSTDNGYTFTAYGPPVIDNPDHNDWFRDPKIHWDSARGKWVAVIGRQQAMWFYTSPDLIHWTHTTVFSYSSPNIGGFECPDLFEMTADDGTRHWVLGASTQGDYSGLPDTYAYWTGTWDGSAWTSDNRDPQWLDRGWDWYAAVTWPNAAAPDTSRYAIAWMNNWQYAARTVPTDLSDGYNGQMSVVRELRLARQPEGWYTLLSQPVPALQNHVTRTVPLSDVTTSSSVNLPYQGTSYELELDVTWSQLNNVGVSVGRSQDGARHTNIGVYQGSVYVDRGPSDRPDYTFGSHSQSNAPIDPAARSVHLRVLVDKQSVEVFVNAGHTVLSHQVYFESGDTGISVYADGGSATFSGIVVREIG</sequence>
<feature type="domain" description="Glycosyl hydrolase family 32 N-terminal" evidence="6">
    <location>
        <begin position="39"/>
        <end position="335"/>
    </location>
</feature>
<dbReference type="InterPro" id="IPR006311">
    <property type="entry name" value="TAT_signal"/>
</dbReference>
<dbReference type="PANTHER" id="PTHR42800">
    <property type="entry name" value="EXOINULINASE INUD (AFU_ORTHOLOGUE AFUA_5G00480)"/>
    <property type="match status" value="1"/>
</dbReference>
<feature type="domain" description="Glycosyl hydrolase family 32 C-terminal" evidence="7">
    <location>
        <begin position="367"/>
        <end position="498"/>
    </location>
</feature>
<dbReference type="InterPro" id="IPR013148">
    <property type="entry name" value="Glyco_hydro_32_N"/>
</dbReference>
<dbReference type="Pfam" id="PF00251">
    <property type="entry name" value="Glyco_hydro_32N"/>
    <property type="match status" value="1"/>
</dbReference>
<feature type="signal peptide" evidence="5">
    <location>
        <begin position="1"/>
        <end position="30"/>
    </location>
</feature>
<evidence type="ECO:0000256" key="3">
    <source>
        <dbReference type="ARBA" id="ARBA00023295"/>
    </source>
</evidence>
<keyword evidence="3 4" id="KW-0326">Glycosidase</keyword>
<dbReference type="GO" id="GO:0005987">
    <property type="term" value="P:sucrose catabolic process"/>
    <property type="evidence" value="ECO:0007669"/>
    <property type="project" value="TreeGrafter"/>
</dbReference>
<comment type="caution">
    <text evidence="8">The sequence shown here is derived from an EMBL/GenBank/DDBJ whole genome shotgun (WGS) entry which is preliminary data.</text>
</comment>
<dbReference type="Pfam" id="PF08244">
    <property type="entry name" value="Glyco_hydro_32C"/>
    <property type="match status" value="1"/>
</dbReference>
<dbReference type="SMART" id="SM00640">
    <property type="entry name" value="Glyco_32"/>
    <property type="match status" value="1"/>
</dbReference>
<accession>A0A3S2W6X6</accession>
<name>A0A3S2W6X6_9ACTN</name>
<dbReference type="Gene3D" id="2.115.10.20">
    <property type="entry name" value="Glycosyl hydrolase domain, family 43"/>
    <property type="match status" value="1"/>
</dbReference>
<gene>
    <name evidence="8" type="ORF">EOT10_39395</name>
</gene>
<keyword evidence="9" id="KW-1185">Reference proteome</keyword>
<dbReference type="CDD" id="cd18622">
    <property type="entry name" value="GH32_Inu-like"/>
    <property type="match status" value="1"/>
</dbReference>
<dbReference type="PROSITE" id="PS51318">
    <property type="entry name" value="TAT"/>
    <property type="match status" value="1"/>
</dbReference>
<evidence type="ECO:0000313" key="8">
    <source>
        <dbReference type="EMBL" id="RVU15236.1"/>
    </source>
</evidence>
<dbReference type="InterPro" id="IPR013320">
    <property type="entry name" value="ConA-like_dom_sf"/>
</dbReference>
<evidence type="ECO:0000256" key="1">
    <source>
        <dbReference type="ARBA" id="ARBA00009902"/>
    </source>
</evidence>
<keyword evidence="2 4" id="KW-0378">Hydrolase</keyword>
<evidence type="ECO:0000256" key="5">
    <source>
        <dbReference type="SAM" id="SignalP"/>
    </source>
</evidence>
<dbReference type="AlphaFoldDB" id="A0A3S2W6X6"/>
<evidence type="ECO:0000256" key="2">
    <source>
        <dbReference type="ARBA" id="ARBA00022801"/>
    </source>
</evidence>
<dbReference type="InterPro" id="IPR001362">
    <property type="entry name" value="Glyco_hydro_32"/>
</dbReference>
<proteinExistence type="inferred from homology"/>
<dbReference type="PANTHER" id="PTHR42800:SF1">
    <property type="entry name" value="EXOINULINASE INUD (AFU_ORTHOLOGUE AFUA_5G00480)"/>
    <property type="match status" value="1"/>
</dbReference>
<evidence type="ECO:0000259" key="7">
    <source>
        <dbReference type="Pfam" id="PF08244"/>
    </source>
</evidence>
<dbReference type="InterPro" id="IPR023296">
    <property type="entry name" value="Glyco_hydro_beta-prop_sf"/>
</dbReference>
<dbReference type="Gene3D" id="2.60.120.560">
    <property type="entry name" value="Exo-inulinase, domain 1"/>
    <property type="match status" value="1"/>
</dbReference>
<dbReference type="EMBL" id="RZYA01000034">
    <property type="protein sequence ID" value="RVU15236.1"/>
    <property type="molecule type" value="Genomic_DNA"/>
</dbReference>